<evidence type="ECO:0000256" key="2">
    <source>
        <dbReference type="ARBA" id="ARBA00023015"/>
    </source>
</evidence>
<dbReference type="Pfam" id="PF08241">
    <property type="entry name" value="Methyltransf_11"/>
    <property type="match status" value="1"/>
</dbReference>
<feature type="domain" description="HTH merR-type" evidence="5">
    <location>
        <begin position="1"/>
        <end position="72"/>
    </location>
</feature>
<dbReference type="PROSITE" id="PS50937">
    <property type="entry name" value="HTH_MERR_2"/>
    <property type="match status" value="1"/>
</dbReference>
<dbReference type="EMBL" id="JAOQIO010000099">
    <property type="protein sequence ID" value="MCU6796203.1"/>
    <property type="molecule type" value="Genomic_DNA"/>
</dbReference>
<dbReference type="InterPro" id="IPR009061">
    <property type="entry name" value="DNA-bd_dom_put_sf"/>
</dbReference>
<dbReference type="InterPro" id="IPR013216">
    <property type="entry name" value="Methyltransf_11"/>
</dbReference>
<keyword evidence="4" id="KW-0804">Transcription</keyword>
<evidence type="ECO:0000313" key="6">
    <source>
        <dbReference type="EMBL" id="MCU6796203.1"/>
    </source>
</evidence>
<proteinExistence type="predicted"/>
<dbReference type="RefSeq" id="WP_262687023.1">
    <property type="nucleotide sequence ID" value="NZ_JAOQIO010000099.1"/>
</dbReference>
<evidence type="ECO:0000313" key="7">
    <source>
        <dbReference type="Proteomes" id="UP001652445"/>
    </source>
</evidence>
<dbReference type="Gene3D" id="1.10.1660.10">
    <property type="match status" value="1"/>
</dbReference>
<dbReference type="SUPFAM" id="SSF53335">
    <property type="entry name" value="S-adenosyl-L-methionine-dependent methyltransferases"/>
    <property type="match status" value="1"/>
</dbReference>
<keyword evidence="1" id="KW-0678">Repressor</keyword>
<keyword evidence="2" id="KW-0805">Transcription regulation</keyword>
<protein>
    <submittedName>
        <fullName evidence="6">MerR family transcriptional regulator</fullName>
    </submittedName>
</protein>
<sequence>MGILKINELARRLDVTPRAIRFYEEKGLLQPVKNEHNGYRHYNEEDAWRLQTITSFREMGIGIESIAKLLRVFDSGDATSLHHHLELQRAILFSKWVEWKQTLTAMDELIDQVDEGKPLVMDDLFKLAEHTKRIRTARSSWEDQWGFDQIAEQFDRKRHDLNESPVGWIASADEYEQALAFTVQWLAPRAEEVGLDIGAGTGNLAGRLLETGAEVAAVEQSRQMLVRCRSKYPALQAKLGNLLALPFFDGQFHFAATSFAFHHVNETQQLLGLAEMDRVLKPHGRVVITGLMFEHEDARAAHLTRLQAVGRTDVLAKLANCYPSDRSRLLQWFHEHGYITVQQQLNEWVHMVYALRQP</sequence>
<evidence type="ECO:0000256" key="1">
    <source>
        <dbReference type="ARBA" id="ARBA00022491"/>
    </source>
</evidence>
<keyword evidence="7" id="KW-1185">Reference proteome</keyword>
<dbReference type="SMART" id="SM00422">
    <property type="entry name" value="HTH_MERR"/>
    <property type="match status" value="1"/>
</dbReference>
<gene>
    <name evidence="6" type="ORF">OB236_29185</name>
</gene>
<dbReference type="Pfam" id="PF13411">
    <property type="entry name" value="MerR_1"/>
    <property type="match status" value="1"/>
</dbReference>
<dbReference type="SUPFAM" id="SSF46955">
    <property type="entry name" value="Putative DNA-binding domain"/>
    <property type="match status" value="1"/>
</dbReference>
<evidence type="ECO:0000256" key="3">
    <source>
        <dbReference type="ARBA" id="ARBA00023125"/>
    </source>
</evidence>
<evidence type="ECO:0000256" key="4">
    <source>
        <dbReference type="ARBA" id="ARBA00023163"/>
    </source>
</evidence>
<accession>A0ABT2UNI1</accession>
<dbReference type="InterPro" id="IPR000551">
    <property type="entry name" value="MerR-type_HTH_dom"/>
</dbReference>
<dbReference type="Proteomes" id="UP001652445">
    <property type="component" value="Unassembled WGS sequence"/>
</dbReference>
<reference evidence="6 7" key="1">
    <citation type="submission" date="2022-09" db="EMBL/GenBank/DDBJ databases">
        <authorList>
            <person name="Han X.L."/>
            <person name="Wang Q."/>
            <person name="Lu T."/>
        </authorList>
    </citation>
    <scope>NUCLEOTIDE SEQUENCE [LARGE SCALE GENOMIC DNA]</scope>
    <source>
        <strain evidence="6 7">WQ 127069</strain>
    </source>
</reference>
<organism evidence="6 7">
    <name type="scientific">Paenibacillus baimaensis</name>
    <dbReference type="NCBI Taxonomy" id="2982185"/>
    <lineage>
        <taxon>Bacteria</taxon>
        <taxon>Bacillati</taxon>
        <taxon>Bacillota</taxon>
        <taxon>Bacilli</taxon>
        <taxon>Bacillales</taxon>
        <taxon>Paenibacillaceae</taxon>
        <taxon>Paenibacillus</taxon>
    </lineage>
</organism>
<dbReference type="PANTHER" id="PTHR30204:SF69">
    <property type="entry name" value="MERR-FAMILY TRANSCRIPTIONAL REGULATOR"/>
    <property type="match status" value="1"/>
</dbReference>
<dbReference type="CDD" id="cd02440">
    <property type="entry name" value="AdoMet_MTases"/>
    <property type="match status" value="1"/>
</dbReference>
<dbReference type="InterPro" id="IPR029063">
    <property type="entry name" value="SAM-dependent_MTases_sf"/>
</dbReference>
<evidence type="ECO:0000259" key="5">
    <source>
        <dbReference type="PROSITE" id="PS50937"/>
    </source>
</evidence>
<name>A0ABT2UNI1_9BACL</name>
<dbReference type="CDD" id="cd00592">
    <property type="entry name" value="HTH_MerR-like"/>
    <property type="match status" value="1"/>
</dbReference>
<dbReference type="PANTHER" id="PTHR30204">
    <property type="entry name" value="REDOX-CYCLING DRUG-SENSING TRANSCRIPTIONAL ACTIVATOR SOXR"/>
    <property type="match status" value="1"/>
</dbReference>
<dbReference type="InterPro" id="IPR047057">
    <property type="entry name" value="MerR_fam"/>
</dbReference>
<keyword evidence="3" id="KW-0238">DNA-binding</keyword>
<comment type="caution">
    <text evidence="6">The sequence shown here is derived from an EMBL/GenBank/DDBJ whole genome shotgun (WGS) entry which is preliminary data.</text>
</comment>
<dbReference type="PRINTS" id="PR00040">
    <property type="entry name" value="HTHMERR"/>
</dbReference>
<dbReference type="Gene3D" id="3.40.50.150">
    <property type="entry name" value="Vaccinia Virus protein VP39"/>
    <property type="match status" value="1"/>
</dbReference>